<accession>A0ABQ8S917</accession>
<dbReference type="EMBL" id="JAJSOF020000033">
    <property type="protein sequence ID" value="KAJ4430480.1"/>
    <property type="molecule type" value="Genomic_DNA"/>
</dbReference>
<keyword evidence="3" id="KW-1185">Reference proteome</keyword>
<dbReference type="Proteomes" id="UP001148838">
    <property type="component" value="Unassembled WGS sequence"/>
</dbReference>
<name>A0ABQ8S917_PERAM</name>
<comment type="caution">
    <text evidence="2">The sequence shown here is derived from an EMBL/GenBank/DDBJ whole genome shotgun (WGS) entry which is preliminary data.</text>
</comment>
<protein>
    <submittedName>
        <fullName evidence="2">Uncharacterized protein</fullName>
    </submittedName>
</protein>
<organism evidence="2 3">
    <name type="scientific">Periplaneta americana</name>
    <name type="common">American cockroach</name>
    <name type="synonym">Blatta americana</name>
    <dbReference type="NCBI Taxonomy" id="6978"/>
    <lineage>
        <taxon>Eukaryota</taxon>
        <taxon>Metazoa</taxon>
        <taxon>Ecdysozoa</taxon>
        <taxon>Arthropoda</taxon>
        <taxon>Hexapoda</taxon>
        <taxon>Insecta</taxon>
        <taxon>Pterygota</taxon>
        <taxon>Neoptera</taxon>
        <taxon>Polyneoptera</taxon>
        <taxon>Dictyoptera</taxon>
        <taxon>Blattodea</taxon>
        <taxon>Blattoidea</taxon>
        <taxon>Blattidae</taxon>
        <taxon>Blattinae</taxon>
        <taxon>Periplaneta</taxon>
    </lineage>
</organism>
<evidence type="ECO:0000313" key="3">
    <source>
        <dbReference type="Proteomes" id="UP001148838"/>
    </source>
</evidence>
<reference evidence="2 3" key="1">
    <citation type="journal article" date="2022" name="Allergy">
        <title>Genome assembly and annotation of Periplaneta americana reveal a comprehensive cockroach allergen profile.</title>
        <authorList>
            <person name="Wang L."/>
            <person name="Xiong Q."/>
            <person name="Saelim N."/>
            <person name="Wang L."/>
            <person name="Nong W."/>
            <person name="Wan A.T."/>
            <person name="Shi M."/>
            <person name="Liu X."/>
            <person name="Cao Q."/>
            <person name="Hui J.H.L."/>
            <person name="Sookrung N."/>
            <person name="Leung T.F."/>
            <person name="Tungtrongchitr A."/>
            <person name="Tsui S.K.W."/>
        </authorList>
    </citation>
    <scope>NUCLEOTIDE SEQUENCE [LARGE SCALE GENOMIC DNA]</scope>
    <source>
        <strain evidence="2">PWHHKU_190912</strain>
    </source>
</reference>
<feature type="compositionally biased region" description="Low complexity" evidence="1">
    <location>
        <begin position="166"/>
        <end position="178"/>
    </location>
</feature>
<sequence length="237" mass="27021">MTFINNDPNLPNFKKTSLHNILLEMGFECVQRNRKIIIVDSEDISLLRIKYLSKVREYRRNGQKQAFLSELTTGLKNPTGEVRRLILLHIVSEDSFVEGREFIVKSKKMVDYHEEMSGDVFINLFKGILPSLASNKIQSRLEQSETNERRRNSRNRTAPAIPAECSSSSSSGSSSSSRSVEEEEGSSKKESAPCLILIREAIKIAYFMSFRHISKTLTLLTGLFMTSDLDYINIYLL</sequence>
<proteinExistence type="predicted"/>
<gene>
    <name evidence="2" type="ORF">ANN_22696</name>
</gene>
<feature type="region of interest" description="Disordered" evidence="1">
    <location>
        <begin position="139"/>
        <end position="186"/>
    </location>
</feature>
<evidence type="ECO:0000313" key="2">
    <source>
        <dbReference type="EMBL" id="KAJ4430480.1"/>
    </source>
</evidence>
<evidence type="ECO:0000256" key="1">
    <source>
        <dbReference type="SAM" id="MobiDB-lite"/>
    </source>
</evidence>